<dbReference type="EMBL" id="JANPWB010000004">
    <property type="protein sequence ID" value="KAJ1193581.1"/>
    <property type="molecule type" value="Genomic_DNA"/>
</dbReference>
<dbReference type="Proteomes" id="UP001066276">
    <property type="component" value="Chromosome 2_2"/>
</dbReference>
<gene>
    <name evidence="1" type="ORF">NDU88_002877</name>
</gene>
<evidence type="ECO:0000313" key="2">
    <source>
        <dbReference type="Proteomes" id="UP001066276"/>
    </source>
</evidence>
<comment type="caution">
    <text evidence="1">The sequence shown here is derived from an EMBL/GenBank/DDBJ whole genome shotgun (WGS) entry which is preliminary data.</text>
</comment>
<proteinExistence type="predicted"/>
<organism evidence="1 2">
    <name type="scientific">Pleurodeles waltl</name>
    <name type="common">Iberian ribbed newt</name>
    <dbReference type="NCBI Taxonomy" id="8319"/>
    <lineage>
        <taxon>Eukaryota</taxon>
        <taxon>Metazoa</taxon>
        <taxon>Chordata</taxon>
        <taxon>Craniata</taxon>
        <taxon>Vertebrata</taxon>
        <taxon>Euteleostomi</taxon>
        <taxon>Amphibia</taxon>
        <taxon>Batrachia</taxon>
        <taxon>Caudata</taxon>
        <taxon>Salamandroidea</taxon>
        <taxon>Salamandridae</taxon>
        <taxon>Pleurodelinae</taxon>
        <taxon>Pleurodeles</taxon>
    </lineage>
</organism>
<reference evidence="1" key="1">
    <citation type="journal article" date="2022" name="bioRxiv">
        <title>Sequencing and chromosome-scale assembly of the giantPleurodeles waltlgenome.</title>
        <authorList>
            <person name="Brown T."/>
            <person name="Elewa A."/>
            <person name="Iarovenko S."/>
            <person name="Subramanian E."/>
            <person name="Araus A.J."/>
            <person name="Petzold A."/>
            <person name="Susuki M."/>
            <person name="Suzuki K.-i.T."/>
            <person name="Hayashi T."/>
            <person name="Toyoda A."/>
            <person name="Oliveira C."/>
            <person name="Osipova E."/>
            <person name="Leigh N.D."/>
            <person name="Simon A."/>
            <person name="Yun M.H."/>
        </authorList>
    </citation>
    <scope>NUCLEOTIDE SEQUENCE</scope>
    <source>
        <strain evidence="1">20211129_DDA</strain>
        <tissue evidence="1">Liver</tissue>
    </source>
</reference>
<dbReference type="AlphaFoldDB" id="A0AAV7UYM0"/>
<protein>
    <submittedName>
        <fullName evidence="1">Uncharacterized protein</fullName>
    </submittedName>
</protein>
<sequence length="121" mass="13536">MAGGVVDVPRRWWSCCRSGQRGGVEEPTWQKSRRCGLEGRAPTFSQCRGCHLGIRPRLDPGPGGVACPRKRRSAGGRGPECGGVAAAVRARSGKALWVRPRRWWSRCRSGQRWWLRQRARA</sequence>
<accession>A0AAV7UYM0</accession>
<name>A0AAV7UYM0_PLEWA</name>
<evidence type="ECO:0000313" key="1">
    <source>
        <dbReference type="EMBL" id="KAJ1193581.1"/>
    </source>
</evidence>
<keyword evidence="2" id="KW-1185">Reference proteome</keyword>